<reference evidence="3" key="1">
    <citation type="journal article" date="2014" name="Front. Microbiol.">
        <title>High frequency of phylogenetically diverse reductive dehalogenase-homologous genes in deep subseafloor sedimentary metagenomes.</title>
        <authorList>
            <person name="Kawai M."/>
            <person name="Futagami T."/>
            <person name="Toyoda A."/>
            <person name="Takaki Y."/>
            <person name="Nishi S."/>
            <person name="Hori S."/>
            <person name="Arai W."/>
            <person name="Tsubouchi T."/>
            <person name="Morono Y."/>
            <person name="Uchiyama I."/>
            <person name="Ito T."/>
            <person name="Fujiyama A."/>
            <person name="Inagaki F."/>
            <person name="Takami H."/>
        </authorList>
    </citation>
    <scope>NUCLEOTIDE SEQUENCE</scope>
    <source>
        <strain evidence="3">Expedition CK06-06</strain>
    </source>
</reference>
<dbReference type="SUPFAM" id="SSF48452">
    <property type="entry name" value="TPR-like"/>
    <property type="match status" value="1"/>
</dbReference>
<evidence type="ECO:0000256" key="1">
    <source>
        <dbReference type="SAM" id="Coils"/>
    </source>
</evidence>
<keyword evidence="1" id="KW-0175">Coiled coil</keyword>
<name>X0X2Y5_9ZZZZ</name>
<dbReference type="EMBL" id="BARS01038155">
    <property type="protein sequence ID" value="GAG19371.1"/>
    <property type="molecule type" value="Genomic_DNA"/>
</dbReference>
<gene>
    <name evidence="3" type="ORF">S01H1_58406</name>
</gene>
<feature type="region of interest" description="Disordered" evidence="2">
    <location>
        <begin position="220"/>
        <end position="255"/>
    </location>
</feature>
<sequence>NSPFADDVSRGIEHFKAGDYKAASEAFAAAGEDSPHDKRIDFDRACALAADGDWEEAIEWFRKAALAKDPKLVAACHYNMGCLDVDRAQTLLGEDPAAAEPAVRSEVLAMLETAVSHFHDCTATEPKHDDAQYNIEAVRLWIQRITDVWRRRDLEKQLANMKLMAHLKRLDEQQRQLRHKSKTLDAAEPSIDRYQQLHDTAKEQAHLAEEIEPLKAKILASLQPQQGPAAPGTQPPAAAQPNAAKAAEVLGGLAE</sequence>
<dbReference type="AlphaFoldDB" id="X0X2Y5"/>
<proteinExistence type="predicted"/>
<comment type="caution">
    <text evidence="3">The sequence shown here is derived from an EMBL/GenBank/DDBJ whole genome shotgun (WGS) entry which is preliminary data.</text>
</comment>
<feature type="non-terminal residue" evidence="3">
    <location>
        <position position="1"/>
    </location>
</feature>
<protein>
    <submittedName>
        <fullName evidence="3">Uncharacterized protein</fullName>
    </submittedName>
</protein>
<dbReference type="Gene3D" id="1.25.40.10">
    <property type="entry name" value="Tetratricopeptide repeat domain"/>
    <property type="match status" value="1"/>
</dbReference>
<organism evidence="3">
    <name type="scientific">marine sediment metagenome</name>
    <dbReference type="NCBI Taxonomy" id="412755"/>
    <lineage>
        <taxon>unclassified sequences</taxon>
        <taxon>metagenomes</taxon>
        <taxon>ecological metagenomes</taxon>
    </lineage>
</organism>
<accession>X0X2Y5</accession>
<evidence type="ECO:0000313" key="3">
    <source>
        <dbReference type="EMBL" id="GAG19371.1"/>
    </source>
</evidence>
<evidence type="ECO:0000256" key="2">
    <source>
        <dbReference type="SAM" id="MobiDB-lite"/>
    </source>
</evidence>
<feature type="non-terminal residue" evidence="3">
    <location>
        <position position="255"/>
    </location>
</feature>
<feature type="coiled-coil region" evidence="1">
    <location>
        <begin position="160"/>
        <end position="211"/>
    </location>
</feature>
<feature type="compositionally biased region" description="Low complexity" evidence="2">
    <location>
        <begin position="223"/>
        <end position="247"/>
    </location>
</feature>
<dbReference type="InterPro" id="IPR011990">
    <property type="entry name" value="TPR-like_helical_dom_sf"/>
</dbReference>
<dbReference type="Pfam" id="PF13432">
    <property type="entry name" value="TPR_16"/>
    <property type="match status" value="1"/>
</dbReference>